<dbReference type="OrthoDB" id="1909293at2759"/>
<proteinExistence type="predicted"/>
<evidence type="ECO:0000256" key="1">
    <source>
        <dbReference type="SAM" id="Phobius"/>
    </source>
</evidence>
<protein>
    <recommendedName>
        <fullName evidence="2">BURP domain-containing protein</fullName>
    </recommendedName>
</protein>
<dbReference type="PROSITE" id="PS51277">
    <property type="entry name" value="BURP"/>
    <property type="match status" value="1"/>
</dbReference>
<name>A0A8K0GX58_9ROSA</name>
<feature type="domain" description="BURP" evidence="2">
    <location>
        <begin position="87"/>
        <end position="313"/>
    </location>
</feature>
<accession>A0A8K0GX58</accession>
<organism evidence="3 4">
    <name type="scientific">Rhamnella rubrinervis</name>
    <dbReference type="NCBI Taxonomy" id="2594499"/>
    <lineage>
        <taxon>Eukaryota</taxon>
        <taxon>Viridiplantae</taxon>
        <taxon>Streptophyta</taxon>
        <taxon>Embryophyta</taxon>
        <taxon>Tracheophyta</taxon>
        <taxon>Spermatophyta</taxon>
        <taxon>Magnoliopsida</taxon>
        <taxon>eudicotyledons</taxon>
        <taxon>Gunneridae</taxon>
        <taxon>Pentapetalae</taxon>
        <taxon>rosids</taxon>
        <taxon>fabids</taxon>
        <taxon>Rosales</taxon>
        <taxon>Rhamnaceae</taxon>
        <taxon>rhamnoid group</taxon>
        <taxon>Rhamneae</taxon>
        <taxon>Rhamnella</taxon>
    </lineage>
</organism>
<dbReference type="AlphaFoldDB" id="A0A8K0GX58"/>
<keyword evidence="1" id="KW-0812">Transmembrane</keyword>
<dbReference type="EMBL" id="VOIH02000009">
    <property type="protein sequence ID" value="KAF3437830.1"/>
    <property type="molecule type" value="Genomic_DNA"/>
</dbReference>
<dbReference type="SMART" id="SM01045">
    <property type="entry name" value="BURP"/>
    <property type="match status" value="1"/>
</dbReference>
<keyword evidence="4" id="KW-1185">Reference proteome</keyword>
<keyword evidence="1" id="KW-1133">Transmembrane helix</keyword>
<dbReference type="Pfam" id="PF03181">
    <property type="entry name" value="BURP"/>
    <property type="match status" value="1"/>
</dbReference>
<comment type="caution">
    <text evidence="3">The sequence shown here is derived from an EMBL/GenBank/DDBJ whole genome shotgun (WGS) entry which is preliminary data.</text>
</comment>
<gene>
    <name evidence="3" type="ORF">FNV43_RR20586</name>
</gene>
<dbReference type="InterPro" id="IPR044816">
    <property type="entry name" value="BURP"/>
</dbReference>
<dbReference type="InterPro" id="IPR004873">
    <property type="entry name" value="BURP_dom"/>
</dbReference>
<sequence>MAPGIFSSWVLMVIFYLLFLMTCQHGKSMREITEADQSQEGNKNSDNNNINIRHVVEHSSSFPNHHHHHPYGSNMMIDHSNASKQGFFRIDDLYVGKTLPMEFPIVDPSSPTLAHFLPRQEAERIPFSSERLPQLLQFFSLSDGSPKAKAVKETLEACESKPLEGEIKLCATSLESMLDFVRVILGVDKHVKPLTSTHVPKNTTSRPVLQNYTFLRVDKHELTSSPSQTRHIVACHRMAYPYAVFYCHSLEDSKLVKILAVGEDGDTVHAVFVCHMNTTAWHSDHFSFGLLGVEHGAPICHFFPANNFAWVVSQ</sequence>
<dbReference type="Proteomes" id="UP000796880">
    <property type="component" value="Unassembled WGS sequence"/>
</dbReference>
<feature type="transmembrane region" description="Helical" evidence="1">
    <location>
        <begin position="6"/>
        <end position="23"/>
    </location>
</feature>
<dbReference type="PANTHER" id="PTHR31236:SF32">
    <property type="entry name" value="BURP DOMAIN PROTEIN USPL1-LIKE"/>
    <property type="match status" value="1"/>
</dbReference>
<dbReference type="PANTHER" id="PTHR31236">
    <property type="entry name" value="BURP DOMAIN PROTEIN USPL1-LIKE"/>
    <property type="match status" value="1"/>
</dbReference>
<evidence type="ECO:0000313" key="3">
    <source>
        <dbReference type="EMBL" id="KAF3437830.1"/>
    </source>
</evidence>
<evidence type="ECO:0000259" key="2">
    <source>
        <dbReference type="PROSITE" id="PS51277"/>
    </source>
</evidence>
<reference evidence="3" key="1">
    <citation type="submission" date="2020-03" db="EMBL/GenBank/DDBJ databases">
        <title>A high-quality chromosome-level genome assembly of a woody plant with both climbing and erect habits, Rhamnella rubrinervis.</title>
        <authorList>
            <person name="Lu Z."/>
            <person name="Yang Y."/>
            <person name="Zhu X."/>
            <person name="Sun Y."/>
        </authorList>
    </citation>
    <scope>NUCLEOTIDE SEQUENCE</scope>
    <source>
        <strain evidence="3">BYM</strain>
        <tissue evidence="3">Leaf</tissue>
    </source>
</reference>
<keyword evidence="1" id="KW-0472">Membrane</keyword>
<evidence type="ECO:0000313" key="4">
    <source>
        <dbReference type="Proteomes" id="UP000796880"/>
    </source>
</evidence>